<proteinExistence type="predicted"/>
<keyword evidence="2" id="KW-1185">Reference proteome</keyword>
<dbReference type="InterPro" id="IPR052035">
    <property type="entry name" value="ZnF_BED_domain_contain"/>
</dbReference>
<evidence type="ECO:0000313" key="2">
    <source>
        <dbReference type="Proteomes" id="UP001454036"/>
    </source>
</evidence>
<organism evidence="1 2">
    <name type="scientific">Lithospermum erythrorhizon</name>
    <name type="common">Purple gromwell</name>
    <name type="synonym">Lithospermum officinale var. erythrorhizon</name>
    <dbReference type="NCBI Taxonomy" id="34254"/>
    <lineage>
        <taxon>Eukaryota</taxon>
        <taxon>Viridiplantae</taxon>
        <taxon>Streptophyta</taxon>
        <taxon>Embryophyta</taxon>
        <taxon>Tracheophyta</taxon>
        <taxon>Spermatophyta</taxon>
        <taxon>Magnoliopsida</taxon>
        <taxon>eudicotyledons</taxon>
        <taxon>Gunneridae</taxon>
        <taxon>Pentapetalae</taxon>
        <taxon>asterids</taxon>
        <taxon>lamiids</taxon>
        <taxon>Boraginales</taxon>
        <taxon>Boraginaceae</taxon>
        <taxon>Boraginoideae</taxon>
        <taxon>Lithospermeae</taxon>
        <taxon>Lithospermum</taxon>
    </lineage>
</organism>
<dbReference type="AlphaFoldDB" id="A0AAV3R0S9"/>
<dbReference type="PANTHER" id="PTHR46481:SF8">
    <property type="entry name" value="ZINC FINGER BED DOMAIN-CONTAINING PROTEIN RICESLEEPER 1-LIKE"/>
    <property type="match status" value="1"/>
</dbReference>
<dbReference type="Proteomes" id="UP001454036">
    <property type="component" value="Unassembled WGS sequence"/>
</dbReference>
<sequence>MDENPFRMVEGEGFKQFVRALEPRFILPARITAASDCFKLVELEKKKLRKFLKGRRLSLTTCWTSNQNLSYMALIAHFIDDMWDLQKKKLNFCLVDDHKGDTIGKTVESCLMEWG</sequence>
<evidence type="ECO:0008006" key="3">
    <source>
        <dbReference type="Google" id="ProtNLM"/>
    </source>
</evidence>
<reference evidence="1 2" key="1">
    <citation type="submission" date="2024-01" db="EMBL/GenBank/DDBJ databases">
        <title>The complete chloroplast genome sequence of Lithospermum erythrorhizon: insights into the phylogenetic relationship among Boraginaceae species and the maternal lineages of purple gromwells.</title>
        <authorList>
            <person name="Okada T."/>
            <person name="Watanabe K."/>
        </authorList>
    </citation>
    <scope>NUCLEOTIDE SEQUENCE [LARGE SCALE GENOMIC DNA]</scope>
</reference>
<dbReference type="SUPFAM" id="SSF140996">
    <property type="entry name" value="Hermes dimerisation domain"/>
    <property type="match status" value="1"/>
</dbReference>
<evidence type="ECO:0000313" key="1">
    <source>
        <dbReference type="EMBL" id="GAA0169553.1"/>
    </source>
</evidence>
<protein>
    <recommendedName>
        <fullName evidence="3">Transposase</fullName>
    </recommendedName>
</protein>
<comment type="caution">
    <text evidence="1">The sequence shown here is derived from an EMBL/GenBank/DDBJ whole genome shotgun (WGS) entry which is preliminary data.</text>
</comment>
<dbReference type="EMBL" id="BAABME010024130">
    <property type="protein sequence ID" value="GAA0169553.1"/>
    <property type="molecule type" value="Genomic_DNA"/>
</dbReference>
<gene>
    <name evidence="1" type="ORF">LIER_40787</name>
</gene>
<name>A0AAV3R0S9_LITER</name>
<accession>A0AAV3R0S9</accession>
<dbReference type="PANTHER" id="PTHR46481">
    <property type="entry name" value="ZINC FINGER BED DOMAIN-CONTAINING PROTEIN 4"/>
    <property type="match status" value="1"/>
</dbReference>